<proteinExistence type="predicted"/>
<dbReference type="AlphaFoldDB" id="A0A9P6TD54"/>
<organism evidence="2 3">
    <name type="scientific">Cronartium quercuum f. sp. fusiforme G11</name>
    <dbReference type="NCBI Taxonomy" id="708437"/>
    <lineage>
        <taxon>Eukaryota</taxon>
        <taxon>Fungi</taxon>
        <taxon>Dikarya</taxon>
        <taxon>Basidiomycota</taxon>
        <taxon>Pucciniomycotina</taxon>
        <taxon>Pucciniomycetes</taxon>
        <taxon>Pucciniales</taxon>
        <taxon>Coleosporiaceae</taxon>
        <taxon>Cronartium</taxon>
    </lineage>
</organism>
<keyword evidence="3" id="KW-1185">Reference proteome</keyword>
<keyword evidence="1" id="KW-0732">Signal</keyword>
<feature type="chain" id="PRO_5040516205" evidence="1">
    <location>
        <begin position="20"/>
        <end position="81"/>
    </location>
</feature>
<sequence length="81" mass="9069">MKYLCGILILLVLGSSVKTAFVCPKPDTTKDRIEPSDCQSALMGFDRFFTGTIHYDQHVNRKSCQSCQIVLRASDGKYLHA</sequence>
<feature type="signal peptide" evidence="1">
    <location>
        <begin position="1"/>
        <end position="19"/>
    </location>
</feature>
<comment type="caution">
    <text evidence="2">The sequence shown here is derived from an EMBL/GenBank/DDBJ whole genome shotgun (WGS) entry which is preliminary data.</text>
</comment>
<evidence type="ECO:0000313" key="2">
    <source>
        <dbReference type="EMBL" id="KAG0148012.1"/>
    </source>
</evidence>
<dbReference type="EMBL" id="MU167241">
    <property type="protein sequence ID" value="KAG0148012.1"/>
    <property type="molecule type" value="Genomic_DNA"/>
</dbReference>
<dbReference type="Proteomes" id="UP000886653">
    <property type="component" value="Unassembled WGS sequence"/>
</dbReference>
<accession>A0A9P6TD54</accession>
<dbReference type="OrthoDB" id="10395797at2759"/>
<evidence type="ECO:0000313" key="3">
    <source>
        <dbReference type="Proteomes" id="UP000886653"/>
    </source>
</evidence>
<protein>
    <submittedName>
        <fullName evidence="2">Uncharacterized protein</fullName>
    </submittedName>
</protein>
<evidence type="ECO:0000256" key="1">
    <source>
        <dbReference type="SAM" id="SignalP"/>
    </source>
</evidence>
<name>A0A9P6TD54_9BASI</name>
<reference evidence="2" key="1">
    <citation type="submission" date="2013-11" db="EMBL/GenBank/DDBJ databases">
        <title>Genome sequence of the fusiform rust pathogen reveals effectors for host alternation and coevolution with pine.</title>
        <authorList>
            <consortium name="DOE Joint Genome Institute"/>
            <person name="Smith K."/>
            <person name="Pendleton A."/>
            <person name="Kubisiak T."/>
            <person name="Anderson C."/>
            <person name="Salamov A."/>
            <person name="Aerts A."/>
            <person name="Riley R."/>
            <person name="Clum A."/>
            <person name="Lindquist E."/>
            <person name="Ence D."/>
            <person name="Campbell M."/>
            <person name="Kronenberg Z."/>
            <person name="Feau N."/>
            <person name="Dhillon B."/>
            <person name="Hamelin R."/>
            <person name="Burleigh J."/>
            <person name="Smith J."/>
            <person name="Yandell M."/>
            <person name="Nelson C."/>
            <person name="Grigoriev I."/>
            <person name="Davis J."/>
        </authorList>
    </citation>
    <scope>NUCLEOTIDE SEQUENCE</scope>
    <source>
        <strain evidence="2">G11</strain>
    </source>
</reference>
<gene>
    <name evidence="2" type="ORF">CROQUDRAFT_655368</name>
</gene>